<evidence type="ECO:0008006" key="2">
    <source>
        <dbReference type="Google" id="ProtNLM"/>
    </source>
</evidence>
<feature type="non-terminal residue" evidence="1">
    <location>
        <position position="261"/>
    </location>
</feature>
<dbReference type="AlphaFoldDB" id="A0A0F9F982"/>
<evidence type="ECO:0000313" key="1">
    <source>
        <dbReference type="EMBL" id="KKL53770.1"/>
    </source>
</evidence>
<protein>
    <recommendedName>
        <fullName evidence="2">Glycosyltransferase 2-like domain-containing protein</fullName>
    </recommendedName>
</protein>
<organism evidence="1">
    <name type="scientific">marine sediment metagenome</name>
    <dbReference type="NCBI Taxonomy" id="412755"/>
    <lineage>
        <taxon>unclassified sequences</taxon>
        <taxon>metagenomes</taxon>
        <taxon>ecological metagenomes</taxon>
    </lineage>
</organism>
<proteinExistence type="predicted"/>
<dbReference type="InterPro" id="IPR029044">
    <property type="entry name" value="Nucleotide-diphossugar_trans"/>
</dbReference>
<gene>
    <name evidence="1" type="ORF">LCGC14_2272140</name>
</gene>
<accession>A0A0F9F982</accession>
<name>A0A0F9F982_9ZZZZ</name>
<reference evidence="1" key="1">
    <citation type="journal article" date="2015" name="Nature">
        <title>Complex archaea that bridge the gap between prokaryotes and eukaryotes.</title>
        <authorList>
            <person name="Spang A."/>
            <person name="Saw J.H."/>
            <person name="Jorgensen S.L."/>
            <person name="Zaremba-Niedzwiedzka K."/>
            <person name="Martijn J."/>
            <person name="Lind A.E."/>
            <person name="van Eijk R."/>
            <person name="Schleper C."/>
            <person name="Guy L."/>
            <person name="Ettema T.J."/>
        </authorList>
    </citation>
    <scope>NUCLEOTIDE SEQUENCE</scope>
</reference>
<comment type="caution">
    <text evidence="1">The sequence shown here is derived from an EMBL/GenBank/DDBJ whole genome shotgun (WGS) entry which is preliminary data.</text>
</comment>
<dbReference type="Gene3D" id="3.90.550.10">
    <property type="entry name" value="Spore Coat Polysaccharide Biosynthesis Protein SpsA, Chain A"/>
    <property type="match status" value="1"/>
</dbReference>
<sequence>MRRRSGLGTMSRITIGIPCYGDPSFENYQDYIRFAYYLGRRLPEHDFALAIKPKSEQYRARNAIIDAALQWGSDYILFLDDDQVIDWEDGGCYVPEQVNSRYGFVQTLIDHLEADPKRAIVGALYYHRGGDCFNVVMKEGTDGGFYYMRDDEIEGKLQEVAVQGGGCMLIDTNLFSVIPSPWFEAESVVNMGTDVQICTKARAHKRTVWCDTSIVLGHVMNKRDVVTPKNRLRIIGDTAGRESLSKGIDTTYTADSALNMY</sequence>
<dbReference type="SUPFAM" id="SSF53448">
    <property type="entry name" value="Nucleotide-diphospho-sugar transferases"/>
    <property type="match status" value="1"/>
</dbReference>
<dbReference type="EMBL" id="LAZR01031434">
    <property type="protein sequence ID" value="KKL53770.1"/>
    <property type="molecule type" value="Genomic_DNA"/>
</dbReference>